<dbReference type="EMBL" id="JARKIB010000018">
    <property type="protein sequence ID" value="KAJ7769367.1"/>
    <property type="molecule type" value="Genomic_DNA"/>
</dbReference>
<sequence>MSTADDPVAIPQSDNDRLITALQTCFVDLAKKQEEQGEKLYRAVEALKPQVPITDKKTAFWNSYMKLADEHDKEFQQKYSTDLDTALIFSGLFSAVASAFVIQIEPQLALPDASKIIVIVQCLLYASLFTTLLAALLAVLGKQWLMYYQAAGSRGTIEQRGLERQRKLDGLVKWKFEAVLQAFPLLLQLALLLFASSISLYLWTVQHSVAVLVTFLTALGLSSYIVLLVSATIFSDCPFQTPLGPLLRQVPGIFLNTVKRIRGTLQPVLRGLQTAISKLLGAIYRVNALRTISTKLRDTTRRFWPLVSHFGRSKLDLLPHFASQTSLSTENPDPYTEYKSIEVSPEMPAVVWTLTTSTDPAMITVAADLGADLEWPLLDRTPETIMYRLLITAHSYVEYSSRTVRPGMTHLVVVCAKLYCALGSQLPRNLGFYRFYNLFRLQIEASNASEYAAILQIDDDGGGNVTVELPDDSAADLKWVLHIIPSSNIPFRDTIRYLARKFPMEAQADMQIFTNFLYCIGATSVWAEPWLKRRVNKSGLCYLLMARFFIALGDLAAVDTEATMKLLNTAAQMAVELASQFPPATFDERINLVREMSKFSNKFPRVEGWLDVVATAAKLGRTSLTALLDIHQRTWFGSGGTPNPHLPSLGVQEIEWIYMALEHAQKPWQEGFDDTEDQVWDIDTTCAIDGLLQVLSYNDSLPDNPPVPSLRIILCALSSTTDVAVTAFLVLTRAKSWFLNPELHLVMLQFSMWHHMGRVARHYKEEDVVTESYQELVHHVASRPEWKSTLFEELPTCIALFSRSRRWREGQSKLISVLQNIWDPVFPQVDGKQQQVQFTEEGQQCTALCLVALSNVWESDGMTKSSLDHFLQLVRCTVSTALVTEDWVISRLEDFEPVFTSRLCRALAQAAANARKSIEVDIPGGLDTGASRVKAHPTRQMAELLETLTQTLEIEFNKPDHQGWNALRDELETEIDAWEESLAQQNAQEAVPVRAEVLIAQVEQQDAAEEVGEGSHIAVAVG</sequence>
<evidence type="ECO:0000256" key="1">
    <source>
        <dbReference type="SAM" id="Coils"/>
    </source>
</evidence>
<feature type="transmembrane region" description="Helical" evidence="2">
    <location>
        <begin position="116"/>
        <end position="140"/>
    </location>
</feature>
<name>A0AAD7JPU3_9AGAR</name>
<comment type="caution">
    <text evidence="4">The sequence shown here is derived from an EMBL/GenBank/DDBJ whole genome shotgun (WGS) entry which is preliminary data.</text>
</comment>
<dbReference type="InterPro" id="IPR045338">
    <property type="entry name" value="DUF6535"/>
</dbReference>
<keyword evidence="2" id="KW-0812">Transmembrane</keyword>
<feature type="coiled-coil region" evidence="1">
    <location>
        <begin position="961"/>
        <end position="988"/>
    </location>
</feature>
<accession>A0AAD7JPU3</accession>
<evidence type="ECO:0000313" key="4">
    <source>
        <dbReference type="EMBL" id="KAJ7769367.1"/>
    </source>
</evidence>
<keyword evidence="2" id="KW-0472">Membrane</keyword>
<reference evidence="4" key="1">
    <citation type="submission" date="2023-03" db="EMBL/GenBank/DDBJ databases">
        <title>Massive genome expansion in bonnet fungi (Mycena s.s.) driven by repeated elements and novel gene families across ecological guilds.</title>
        <authorList>
            <consortium name="Lawrence Berkeley National Laboratory"/>
            <person name="Harder C.B."/>
            <person name="Miyauchi S."/>
            <person name="Viragh M."/>
            <person name="Kuo A."/>
            <person name="Thoen E."/>
            <person name="Andreopoulos B."/>
            <person name="Lu D."/>
            <person name="Skrede I."/>
            <person name="Drula E."/>
            <person name="Henrissat B."/>
            <person name="Morin E."/>
            <person name="Kohler A."/>
            <person name="Barry K."/>
            <person name="LaButti K."/>
            <person name="Morin E."/>
            <person name="Salamov A."/>
            <person name="Lipzen A."/>
            <person name="Mereny Z."/>
            <person name="Hegedus B."/>
            <person name="Baldrian P."/>
            <person name="Stursova M."/>
            <person name="Weitz H."/>
            <person name="Taylor A."/>
            <person name="Grigoriev I.V."/>
            <person name="Nagy L.G."/>
            <person name="Martin F."/>
            <person name="Kauserud H."/>
        </authorList>
    </citation>
    <scope>NUCLEOTIDE SEQUENCE</scope>
    <source>
        <strain evidence="4">CBHHK182m</strain>
    </source>
</reference>
<proteinExistence type="predicted"/>
<protein>
    <recommendedName>
        <fullName evidence="3">DUF6535 domain-containing protein</fullName>
    </recommendedName>
</protein>
<dbReference type="Pfam" id="PF20153">
    <property type="entry name" value="DUF6535"/>
    <property type="match status" value="2"/>
</dbReference>
<keyword evidence="5" id="KW-1185">Reference proteome</keyword>
<feature type="domain" description="DUF6535" evidence="3">
    <location>
        <begin position="112"/>
        <end position="204"/>
    </location>
</feature>
<evidence type="ECO:0000259" key="3">
    <source>
        <dbReference type="Pfam" id="PF20153"/>
    </source>
</evidence>
<keyword evidence="1" id="KW-0175">Coiled coil</keyword>
<keyword evidence="2" id="KW-1133">Transmembrane helix</keyword>
<dbReference type="Proteomes" id="UP001215598">
    <property type="component" value="Unassembled WGS sequence"/>
</dbReference>
<organism evidence="4 5">
    <name type="scientific">Mycena metata</name>
    <dbReference type="NCBI Taxonomy" id="1033252"/>
    <lineage>
        <taxon>Eukaryota</taxon>
        <taxon>Fungi</taxon>
        <taxon>Dikarya</taxon>
        <taxon>Basidiomycota</taxon>
        <taxon>Agaricomycotina</taxon>
        <taxon>Agaricomycetes</taxon>
        <taxon>Agaricomycetidae</taxon>
        <taxon>Agaricales</taxon>
        <taxon>Marasmiineae</taxon>
        <taxon>Mycenaceae</taxon>
        <taxon>Mycena</taxon>
    </lineage>
</organism>
<evidence type="ECO:0000256" key="2">
    <source>
        <dbReference type="SAM" id="Phobius"/>
    </source>
</evidence>
<gene>
    <name evidence="4" type="ORF">B0H16DRAFT_254857</name>
</gene>
<feature type="transmembrane region" description="Helical" evidence="2">
    <location>
        <begin position="209"/>
        <end position="234"/>
    </location>
</feature>
<feature type="domain" description="DUF6535" evidence="3">
    <location>
        <begin position="61"/>
        <end position="109"/>
    </location>
</feature>
<evidence type="ECO:0000313" key="5">
    <source>
        <dbReference type="Proteomes" id="UP001215598"/>
    </source>
</evidence>
<feature type="transmembrane region" description="Helical" evidence="2">
    <location>
        <begin position="86"/>
        <end position="104"/>
    </location>
</feature>
<dbReference type="AlphaFoldDB" id="A0AAD7JPU3"/>
<feature type="transmembrane region" description="Helical" evidence="2">
    <location>
        <begin position="183"/>
        <end position="203"/>
    </location>
</feature>